<dbReference type="PROSITE" id="PS51462">
    <property type="entry name" value="NUDIX"/>
    <property type="match status" value="1"/>
</dbReference>
<evidence type="ECO:0000259" key="8">
    <source>
        <dbReference type="PROSITE" id="PS51462"/>
    </source>
</evidence>
<dbReference type="InterPro" id="IPR000086">
    <property type="entry name" value="NUDIX_hydrolase_dom"/>
</dbReference>
<evidence type="ECO:0000256" key="3">
    <source>
        <dbReference type="ARBA" id="ARBA00022723"/>
    </source>
</evidence>
<dbReference type="PANTHER" id="PTHR12318:SF0">
    <property type="entry name" value="ACYL-COENZYME A DIPHOSPHATASE NUDT19"/>
    <property type="match status" value="1"/>
</dbReference>
<keyword evidence="4" id="KW-0378">Hydrolase</keyword>
<dbReference type="InterPro" id="IPR039121">
    <property type="entry name" value="NUDT19"/>
</dbReference>
<feature type="domain" description="Nudix hydrolase" evidence="8">
    <location>
        <begin position="6"/>
        <end position="214"/>
    </location>
</feature>
<name>A0A6J4H0G4_9ACTN</name>
<evidence type="ECO:0000313" key="9">
    <source>
        <dbReference type="EMBL" id="CAA9211026.1"/>
    </source>
</evidence>
<evidence type="ECO:0000256" key="5">
    <source>
        <dbReference type="ARBA" id="ARBA00022842"/>
    </source>
</evidence>
<evidence type="ECO:0000256" key="1">
    <source>
        <dbReference type="ARBA" id="ARBA00001936"/>
    </source>
</evidence>
<comment type="cofactor">
    <cofactor evidence="2">
        <name>Mg(2+)</name>
        <dbReference type="ChEBI" id="CHEBI:18420"/>
    </cofactor>
</comment>
<organism evidence="9">
    <name type="scientific">uncultured Acidimicrobiales bacterium</name>
    <dbReference type="NCBI Taxonomy" id="310071"/>
    <lineage>
        <taxon>Bacteria</taxon>
        <taxon>Bacillati</taxon>
        <taxon>Actinomycetota</taxon>
        <taxon>Acidimicrobiia</taxon>
        <taxon>Acidimicrobiales</taxon>
        <taxon>environmental samples</taxon>
    </lineage>
</organism>
<comment type="cofactor">
    <cofactor evidence="1">
        <name>Mn(2+)</name>
        <dbReference type="ChEBI" id="CHEBI:29035"/>
    </cofactor>
</comment>
<evidence type="ECO:0000256" key="2">
    <source>
        <dbReference type="ARBA" id="ARBA00001946"/>
    </source>
</evidence>
<proteinExistence type="predicted"/>
<dbReference type="EMBL" id="CADCTF010000003">
    <property type="protein sequence ID" value="CAA9211026.1"/>
    <property type="molecule type" value="Genomic_DNA"/>
</dbReference>
<dbReference type="GO" id="GO:0046872">
    <property type="term" value="F:metal ion binding"/>
    <property type="evidence" value="ECO:0007669"/>
    <property type="project" value="UniProtKB-KW"/>
</dbReference>
<reference evidence="9" key="1">
    <citation type="submission" date="2020-02" db="EMBL/GenBank/DDBJ databases">
        <authorList>
            <person name="Meier V. D."/>
        </authorList>
    </citation>
    <scope>NUCLEOTIDE SEQUENCE</scope>
    <source>
        <strain evidence="9">AVDCRST_MAG50</strain>
    </source>
</reference>
<dbReference type="PANTHER" id="PTHR12318">
    <property type="entry name" value="TESTOSTERONE-REGULATED PROTEIN RP2"/>
    <property type="match status" value="1"/>
</dbReference>
<keyword evidence="6" id="KW-0464">Manganese</keyword>
<accession>A0A6J4H0G4</accession>
<sequence length="293" mass="31833">MVSPVEVRDAATVMLVRDGADGLEVFMVQRNLSSAFVAGAYVFPGGAVDDADRHLDLGAVTAGRSDEAASRRLDVGFGGLAYWVAAIRESFEEAGVLLACDRDGKIVSFADPEVAERFRVHREAVDRGDLRLVDMCLREGLVLAVDQIHYFAHWITPEGPPRRYDTRFFVAAAPPEQVPLHDDRETIAHIWVRPAEALDRHRRGEIDMIAPTIRNLQAIGRFDRSADLLAHAQSIGEVPAIQPRLIEDGGGTRIVLPGDDGYDTAGEGLREGQPLPGQPGGPTVATDEEENPG</sequence>
<feature type="region of interest" description="Disordered" evidence="7">
    <location>
        <begin position="259"/>
        <end position="293"/>
    </location>
</feature>
<dbReference type="CDD" id="cd18870">
    <property type="entry name" value="NUDIX_AcylCoAdiphos_Nudt19"/>
    <property type="match status" value="1"/>
</dbReference>
<evidence type="ECO:0000256" key="4">
    <source>
        <dbReference type="ARBA" id="ARBA00022801"/>
    </source>
</evidence>
<dbReference type="AlphaFoldDB" id="A0A6J4H0G4"/>
<evidence type="ECO:0000256" key="7">
    <source>
        <dbReference type="SAM" id="MobiDB-lite"/>
    </source>
</evidence>
<gene>
    <name evidence="9" type="ORF">AVDCRST_MAG50-17</name>
</gene>
<dbReference type="SUPFAM" id="SSF55811">
    <property type="entry name" value="Nudix"/>
    <property type="match status" value="1"/>
</dbReference>
<dbReference type="GO" id="GO:0016818">
    <property type="term" value="F:hydrolase activity, acting on acid anhydrides, in phosphorus-containing anhydrides"/>
    <property type="evidence" value="ECO:0007669"/>
    <property type="project" value="InterPro"/>
</dbReference>
<evidence type="ECO:0000256" key="6">
    <source>
        <dbReference type="ARBA" id="ARBA00023211"/>
    </source>
</evidence>
<dbReference type="InterPro" id="IPR015797">
    <property type="entry name" value="NUDIX_hydrolase-like_dom_sf"/>
</dbReference>
<keyword evidence="3" id="KW-0479">Metal-binding</keyword>
<keyword evidence="5" id="KW-0460">Magnesium</keyword>
<dbReference type="Gene3D" id="3.90.79.10">
    <property type="entry name" value="Nucleoside Triphosphate Pyrophosphohydrolase"/>
    <property type="match status" value="1"/>
</dbReference>
<protein>
    <recommendedName>
        <fullName evidence="8">Nudix hydrolase domain-containing protein</fullName>
    </recommendedName>
</protein>